<feature type="transmembrane region" description="Helical" evidence="1">
    <location>
        <begin position="20"/>
        <end position="42"/>
    </location>
</feature>
<proteinExistence type="predicted"/>
<dbReference type="Proteomes" id="UP000807306">
    <property type="component" value="Unassembled WGS sequence"/>
</dbReference>
<evidence type="ECO:0000313" key="2">
    <source>
        <dbReference type="EMBL" id="KAF9531324.1"/>
    </source>
</evidence>
<feature type="transmembrane region" description="Helical" evidence="1">
    <location>
        <begin position="223"/>
        <end position="247"/>
    </location>
</feature>
<comment type="caution">
    <text evidence="2">The sequence shown here is derived from an EMBL/GenBank/DDBJ whole genome shotgun (WGS) entry which is preliminary data.</text>
</comment>
<feature type="transmembrane region" description="Helical" evidence="1">
    <location>
        <begin position="180"/>
        <end position="202"/>
    </location>
</feature>
<reference evidence="2" key="1">
    <citation type="submission" date="2020-11" db="EMBL/GenBank/DDBJ databases">
        <authorList>
            <consortium name="DOE Joint Genome Institute"/>
            <person name="Ahrendt S."/>
            <person name="Riley R."/>
            <person name="Andreopoulos W."/>
            <person name="Labutti K."/>
            <person name="Pangilinan J."/>
            <person name="Ruiz-Duenas F.J."/>
            <person name="Barrasa J.M."/>
            <person name="Sanchez-Garcia M."/>
            <person name="Camarero S."/>
            <person name="Miyauchi S."/>
            <person name="Serrano A."/>
            <person name="Linde D."/>
            <person name="Babiker R."/>
            <person name="Drula E."/>
            <person name="Ayuso-Fernandez I."/>
            <person name="Pacheco R."/>
            <person name="Padilla G."/>
            <person name="Ferreira P."/>
            <person name="Barriuso J."/>
            <person name="Kellner H."/>
            <person name="Castanera R."/>
            <person name="Alfaro M."/>
            <person name="Ramirez L."/>
            <person name="Pisabarro A.G."/>
            <person name="Kuo A."/>
            <person name="Tritt A."/>
            <person name="Lipzen A."/>
            <person name="He G."/>
            <person name="Yan M."/>
            <person name="Ng V."/>
            <person name="Cullen D."/>
            <person name="Martin F."/>
            <person name="Rosso M.-N."/>
            <person name="Henrissat B."/>
            <person name="Hibbett D."/>
            <person name="Martinez A.T."/>
            <person name="Grigoriev I.V."/>
        </authorList>
    </citation>
    <scope>NUCLEOTIDE SEQUENCE</scope>
    <source>
        <strain evidence="2">CBS 506.95</strain>
    </source>
</reference>
<feature type="transmembrane region" description="Helical" evidence="1">
    <location>
        <begin position="253"/>
        <end position="272"/>
    </location>
</feature>
<organism evidence="2 3">
    <name type="scientific">Crepidotus variabilis</name>
    <dbReference type="NCBI Taxonomy" id="179855"/>
    <lineage>
        <taxon>Eukaryota</taxon>
        <taxon>Fungi</taxon>
        <taxon>Dikarya</taxon>
        <taxon>Basidiomycota</taxon>
        <taxon>Agaricomycotina</taxon>
        <taxon>Agaricomycetes</taxon>
        <taxon>Agaricomycetidae</taxon>
        <taxon>Agaricales</taxon>
        <taxon>Agaricineae</taxon>
        <taxon>Crepidotaceae</taxon>
        <taxon>Crepidotus</taxon>
    </lineage>
</organism>
<feature type="transmembrane region" description="Helical" evidence="1">
    <location>
        <begin position="69"/>
        <end position="92"/>
    </location>
</feature>
<keyword evidence="3" id="KW-1185">Reference proteome</keyword>
<evidence type="ECO:0000313" key="3">
    <source>
        <dbReference type="Proteomes" id="UP000807306"/>
    </source>
</evidence>
<keyword evidence="1" id="KW-0812">Transmembrane</keyword>
<keyword evidence="1" id="KW-0472">Membrane</keyword>
<gene>
    <name evidence="2" type="ORF">CPB83DRAFT_848840</name>
</gene>
<name>A0A9P6EMI1_9AGAR</name>
<feature type="transmembrane region" description="Helical" evidence="1">
    <location>
        <begin position="147"/>
        <end position="168"/>
    </location>
</feature>
<sequence>MSIVATDPHIPPPHAYLKLWLIGSFIATIGYGVAVMLFTAYFHNFIHFESRIEPTQQQETAAVRRRSRYFFLLYAVLMLSISTLAFIAGTLATVDAFFPASKPPTTQTAFSLFGEASTLVLASLCTDALMFWRCVVLYKNTSTLKRCLLITFLALLFLASIATGAMFVVTGTTTFNRFMLAFAATATVLNGSITVLIVVRLWHHQKYIEVALGSGFASAYSRLIHLFVESAALIVVFNVTHLILAWWPSHTLVISHYLLTHIYIISAMLIVYRVAGSLQRPSTDSATAILDTELQISDHIDRSSQSLPCKDEESAVSV</sequence>
<feature type="transmembrane region" description="Helical" evidence="1">
    <location>
        <begin position="112"/>
        <end position="135"/>
    </location>
</feature>
<evidence type="ECO:0000256" key="1">
    <source>
        <dbReference type="SAM" id="Phobius"/>
    </source>
</evidence>
<keyword evidence="1" id="KW-1133">Transmembrane helix</keyword>
<dbReference type="AlphaFoldDB" id="A0A9P6EMI1"/>
<accession>A0A9P6EMI1</accession>
<dbReference type="EMBL" id="MU157835">
    <property type="protein sequence ID" value="KAF9531324.1"/>
    <property type="molecule type" value="Genomic_DNA"/>
</dbReference>
<dbReference type="OrthoDB" id="3267806at2759"/>
<protein>
    <submittedName>
        <fullName evidence="2">Uncharacterized protein</fullName>
    </submittedName>
</protein>